<dbReference type="AlphaFoldDB" id="A0A024V8I0"/>
<sequence length="196" mass="23175">MFVLLYKIFLLSLFVINLIYVDNGVFNKYSYEPNDADYSFCIRISRLLSQNNKEGEKPFFNKLKDDFKNDNDIDNFMKIHKECKVVDVNSVKTREGMNDVTVTMKSALKPDLVTISVTNKWVIVNEWDYLMNDLCKENNIEIEDGNVKKKKKPVKYVVRVLGYCNNTFCNSFFAFYYHGRIRKMYVSFKRKGCQCF</sequence>
<organism evidence="2 3">
    <name type="scientific">Plasmodium falciparum Vietnam Oak-Knoll</name>
    <name type="common">FVO</name>
    <dbReference type="NCBI Taxonomy" id="1036723"/>
    <lineage>
        <taxon>Eukaryota</taxon>
        <taxon>Sar</taxon>
        <taxon>Alveolata</taxon>
        <taxon>Apicomplexa</taxon>
        <taxon>Aconoidasida</taxon>
        <taxon>Haemosporida</taxon>
        <taxon>Plasmodiidae</taxon>
        <taxon>Plasmodium</taxon>
        <taxon>Plasmodium (Laverania)</taxon>
    </lineage>
</organism>
<feature type="chain" id="PRO_5001535859" evidence="1">
    <location>
        <begin position="22"/>
        <end position="196"/>
    </location>
</feature>
<keyword evidence="1" id="KW-0732">Signal</keyword>
<dbReference type="EMBL" id="KI925068">
    <property type="protein sequence ID" value="ETW19328.1"/>
    <property type="molecule type" value="Genomic_DNA"/>
</dbReference>
<proteinExistence type="predicted"/>
<name>A0A024V8I0_PLAFA</name>
<dbReference type="OrthoDB" id="376435at2759"/>
<gene>
    <name evidence="2" type="ORF">PFFVO_01903</name>
</gene>
<evidence type="ECO:0000313" key="2">
    <source>
        <dbReference type="EMBL" id="ETW19328.1"/>
    </source>
</evidence>
<reference evidence="2 3" key="1">
    <citation type="submission" date="2013-02" db="EMBL/GenBank/DDBJ databases">
        <title>The Genome Annotation of Plasmodium falciparum Vietnam Oak-Knoll (FVO).</title>
        <authorList>
            <consortium name="The Broad Institute Genome Sequencing Platform"/>
            <consortium name="The Broad Institute Genome Sequencing Center for Infectious Disease"/>
            <person name="Neafsey D."/>
            <person name="Hoffman S."/>
            <person name="Volkman S."/>
            <person name="Rosenthal P."/>
            <person name="Walker B."/>
            <person name="Young S.K."/>
            <person name="Zeng Q."/>
            <person name="Gargeya S."/>
            <person name="Fitzgerald M."/>
            <person name="Haas B."/>
            <person name="Abouelleil A."/>
            <person name="Allen A.W."/>
            <person name="Alvarado L."/>
            <person name="Arachchi H.M."/>
            <person name="Berlin A.M."/>
            <person name="Chapman S.B."/>
            <person name="Gainer-Dewar J."/>
            <person name="Goldberg J."/>
            <person name="Griggs A."/>
            <person name="Gujja S."/>
            <person name="Hansen M."/>
            <person name="Howarth C."/>
            <person name="Imamovic A."/>
            <person name="Ireland A."/>
            <person name="Larimer J."/>
            <person name="McCowan C."/>
            <person name="Murphy C."/>
            <person name="Pearson M."/>
            <person name="Poon T.W."/>
            <person name="Priest M."/>
            <person name="Roberts A."/>
            <person name="Saif S."/>
            <person name="Shea T."/>
            <person name="Sisk P."/>
            <person name="Sykes S."/>
            <person name="Wortman J."/>
            <person name="Nusbaum C."/>
            <person name="Birren B."/>
        </authorList>
    </citation>
    <scope>NUCLEOTIDE SEQUENCE [LARGE SCALE GENOMIC DNA]</scope>
    <source>
        <strain evidence="3">Vietnam Oak-Knoll (FVO)</strain>
    </source>
</reference>
<accession>A0A024V8I0</accession>
<evidence type="ECO:0000256" key="1">
    <source>
        <dbReference type="SAM" id="SignalP"/>
    </source>
</evidence>
<reference evidence="2 3" key="2">
    <citation type="submission" date="2013-02" db="EMBL/GenBank/DDBJ databases">
        <title>The Genome Sequence of Plasmodium falciparum Vietnam Oak-Knoll (FVO).</title>
        <authorList>
            <consortium name="The Broad Institute Genome Sequencing Platform"/>
            <consortium name="The Broad Institute Genome Sequencing Center for Infectious Disease"/>
            <person name="Neafsey D."/>
            <person name="Cheeseman I."/>
            <person name="Volkman S."/>
            <person name="Adams J."/>
            <person name="Walker B."/>
            <person name="Young S.K."/>
            <person name="Zeng Q."/>
            <person name="Gargeya S."/>
            <person name="Fitzgerald M."/>
            <person name="Haas B."/>
            <person name="Abouelleil A."/>
            <person name="Alvarado L."/>
            <person name="Arachchi H.M."/>
            <person name="Berlin A.M."/>
            <person name="Chapman S.B."/>
            <person name="Dewar J."/>
            <person name="Goldberg J."/>
            <person name="Griggs A."/>
            <person name="Gujja S."/>
            <person name="Hansen M."/>
            <person name="Howarth C."/>
            <person name="Imamovic A."/>
            <person name="Larimer J."/>
            <person name="McCowan C."/>
            <person name="Murphy C."/>
            <person name="Neiman D."/>
            <person name="Pearson M."/>
            <person name="Priest M."/>
            <person name="Roberts A."/>
            <person name="Saif S."/>
            <person name="Shea T."/>
            <person name="Sisk P."/>
            <person name="Sykes S."/>
            <person name="Wortman J."/>
            <person name="Nusbaum C."/>
            <person name="Birren B."/>
        </authorList>
    </citation>
    <scope>NUCLEOTIDE SEQUENCE [LARGE SCALE GENOMIC DNA]</scope>
    <source>
        <strain evidence="3">Vietnam Oak-Knoll (FVO)</strain>
    </source>
</reference>
<protein>
    <submittedName>
        <fullName evidence="2">Uncharacterized protein</fullName>
    </submittedName>
</protein>
<feature type="signal peptide" evidence="1">
    <location>
        <begin position="1"/>
        <end position="21"/>
    </location>
</feature>
<evidence type="ECO:0000313" key="3">
    <source>
        <dbReference type="Proteomes" id="UP000030690"/>
    </source>
</evidence>
<dbReference type="Proteomes" id="UP000030690">
    <property type="component" value="Unassembled WGS sequence"/>
</dbReference>